<dbReference type="Gene3D" id="3.50.50.60">
    <property type="entry name" value="FAD/NAD(P)-binding domain"/>
    <property type="match status" value="1"/>
</dbReference>
<dbReference type="Pfam" id="PF01593">
    <property type="entry name" value="Amino_oxidase"/>
    <property type="match status" value="1"/>
</dbReference>
<evidence type="ECO:0000313" key="3">
    <source>
        <dbReference type="Proteomes" id="UP000664795"/>
    </source>
</evidence>
<dbReference type="SUPFAM" id="SSF51905">
    <property type="entry name" value="FAD/NAD(P)-binding domain"/>
    <property type="match status" value="1"/>
</dbReference>
<dbReference type="EMBL" id="JAFMYU010000039">
    <property type="protein sequence ID" value="MBO0934839.1"/>
    <property type="molecule type" value="Genomic_DNA"/>
</dbReference>
<dbReference type="AlphaFoldDB" id="A0A939K137"/>
<gene>
    <name evidence="2" type="ORF">J2I48_27760</name>
</gene>
<comment type="caution">
    <text evidence="2">The sequence shown here is derived from an EMBL/GenBank/DDBJ whole genome shotgun (WGS) entry which is preliminary data.</text>
</comment>
<evidence type="ECO:0000259" key="1">
    <source>
        <dbReference type="Pfam" id="PF01593"/>
    </source>
</evidence>
<dbReference type="RefSeq" id="WP_207338803.1">
    <property type="nucleotide sequence ID" value="NZ_JAFMYU010000039.1"/>
</dbReference>
<keyword evidence="3" id="KW-1185">Reference proteome</keyword>
<reference evidence="2 3" key="1">
    <citation type="submission" date="2021-03" db="EMBL/GenBank/DDBJ databases">
        <title>Fibrella sp. HMF5036 genome sequencing and assembly.</title>
        <authorList>
            <person name="Kang H."/>
            <person name="Kim H."/>
            <person name="Bae S."/>
            <person name="Joh K."/>
        </authorList>
    </citation>
    <scope>NUCLEOTIDE SEQUENCE [LARGE SCALE GENOMIC DNA]</scope>
    <source>
        <strain evidence="2 3">HMF5036</strain>
    </source>
</reference>
<feature type="domain" description="Amine oxidase" evidence="1">
    <location>
        <begin position="10"/>
        <end position="416"/>
    </location>
</feature>
<name>A0A939K137_9BACT</name>
<dbReference type="Gene3D" id="1.10.3110.10">
    <property type="entry name" value="protoporphyrinogen ix oxidase, domain 3"/>
    <property type="match status" value="1"/>
</dbReference>
<dbReference type="PANTHER" id="PTHR42841">
    <property type="entry name" value="AMINE OXIDASE"/>
    <property type="match status" value="1"/>
</dbReference>
<dbReference type="Gene3D" id="3.90.660.20">
    <property type="entry name" value="Protoporphyrinogen oxidase, mitochondrial, domain 2"/>
    <property type="match status" value="1"/>
</dbReference>
<sequence>MPILVVGAGMAGLTCANYLHRQGRAVLLLDAADTVGGRVRTDLVAGFRLDRGFQILLTAYPEARQLLNYSALDLQLFRSGARIHHDEAGTTNPWMRLLNPFKEPFSVFETLFSPIGTLADKIRIVTLIRHVQGLSTQDLFNQPATSTLAYIRELGFSEPMIDRFFRPFFGGVFLEDDLTTSSNFFQFCFKSFFLGDAAVPALGIGEIPAQLARNLPENSIRLNTAVASVSGRTVTLSSGEVLTGEAVVLAVDAAASARLLGKTPPAAQAFNHTTCTYFSAPSSTRPDSLKADKFLMLNTKRSSAVHNLTVISDVAPAYAPADKLLISVSTQGLTHVDEPALTTQIRTELTNWFGDSVRGWQHLRTDHIPQALPTYGPNAVHQPLSLGDGLFQCGDQTAYPSLNAAMQTGRLVAELIGGL</sequence>
<dbReference type="InterPro" id="IPR036188">
    <property type="entry name" value="FAD/NAD-bd_sf"/>
</dbReference>
<proteinExistence type="predicted"/>
<evidence type="ECO:0000313" key="2">
    <source>
        <dbReference type="EMBL" id="MBO0934839.1"/>
    </source>
</evidence>
<dbReference type="InterPro" id="IPR002937">
    <property type="entry name" value="Amino_oxidase"/>
</dbReference>
<protein>
    <submittedName>
        <fullName evidence="2">FAD-dependent oxidoreductase</fullName>
    </submittedName>
</protein>
<dbReference type="Proteomes" id="UP000664795">
    <property type="component" value="Unassembled WGS sequence"/>
</dbReference>
<dbReference type="GO" id="GO:0016491">
    <property type="term" value="F:oxidoreductase activity"/>
    <property type="evidence" value="ECO:0007669"/>
    <property type="project" value="InterPro"/>
</dbReference>
<organism evidence="2 3">
    <name type="scientific">Fibrella aquatilis</name>
    <dbReference type="NCBI Taxonomy" id="2817059"/>
    <lineage>
        <taxon>Bacteria</taxon>
        <taxon>Pseudomonadati</taxon>
        <taxon>Bacteroidota</taxon>
        <taxon>Cytophagia</taxon>
        <taxon>Cytophagales</taxon>
        <taxon>Spirosomataceae</taxon>
        <taxon>Fibrella</taxon>
    </lineage>
</organism>
<accession>A0A939K137</accession>